<sequence>MATSRTAAGSSRVPFTPRPSRRTTSGHLTKHEFNQVAGTLASVRRVPREDIVEELDLSSEAIVRERDPQPVFERRVPRPSSSIEPRERERDRPTSHTSVRRVVETAPASSSSRASSSLSTRRERDYGHGHAHARSRDSRDGKVAERNVEIEVVVRNDVAPDTPQPAAERKLLDGVPLDVQEAWICEDMLFVLQGVEGSLIRYAEDYDPLDADQRLRGARWRIDPSLDPSLLSLINRLLPLATFFTSVEASIELRNSAEFGMVSHALGSGIRGMLKEYRVLTAQLESLFLSSPTFTLQTLYFHLHPTLHTMSLLSSLCLALEADETAAGDASDLSDDDDDELDGKAEELGLGGAGLKGLMKNIRAQKGLSASGPVVGGEVLGIITEREATMSGDPTATTLHSQLLTHASQPYCRMLLRWIQTGYLSDPFEEFMVKESGYINKGVLESDYTDEYWDRRYTLRDGSSLAAKGPSLTSAVPPPRAGTNRLPGGACIPSFLQPWKHKILLAGKYLNVMRECGIEVKKPGELGTDGDKEVVMNETKWVHGADRFLTHADSTSALRMRTFMQTRAC</sequence>
<dbReference type="GO" id="GO:0000922">
    <property type="term" value="C:spindle pole"/>
    <property type="evidence" value="ECO:0007669"/>
    <property type="project" value="InterPro"/>
</dbReference>
<evidence type="ECO:0000256" key="3">
    <source>
        <dbReference type="ARBA" id="ARBA00023212"/>
    </source>
</evidence>
<dbReference type="Pfam" id="PF17681">
    <property type="entry name" value="GCP_N_terminal"/>
    <property type="match status" value="1"/>
</dbReference>
<evidence type="ECO:0000313" key="7">
    <source>
        <dbReference type="EMBL" id="TXT13790.1"/>
    </source>
</evidence>
<keyword evidence="3 4" id="KW-0206">Cytoskeleton</keyword>
<dbReference type="OrthoDB" id="2192946at2759"/>
<gene>
    <name evidence="7" type="ORF">VHUM_01157</name>
</gene>
<dbReference type="GO" id="GO:0007020">
    <property type="term" value="P:microtubule nucleation"/>
    <property type="evidence" value="ECO:0007669"/>
    <property type="project" value="InterPro"/>
</dbReference>
<feature type="domain" description="Gamma tubulin complex component protein N-terminal" evidence="6">
    <location>
        <begin position="186"/>
        <end position="529"/>
    </location>
</feature>
<dbReference type="Proteomes" id="UP000473826">
    <property type="component" value="Unassembled WGS sequence"/>
</dbReference>
<feature type="compositionally biased region" description="Low complexity" evidence="5">
    <location>
        <begin position="109"/>
        <end position="119"/>
    </location>
</feature>
<dbReference type="PANTHER" id="PTHR19302">
    <property type="entry name" value="GAMMA TUBULIN COMPLEX PROTEIN"/>
    <property type="match status" value="1"/>
</dbReference>
<evidence type="ECO:0000259" key="6">
    <source>
        <dbReference type="Pfam" id="PF17681"/>
    </source>
</evidence>
<dbReference type="InterPro" id="IPR041470">
    <property type="entry name" value="GCP_N"/>
</dbReference>
<comment type="subcellular location">
    <subcellularLocation>
        <location evidence="4">Cytoplasm</location>
        <location evidence="4">Cytoskeleton</location>
        <location evidence="4">Microtubule organizing center</location>
    </subcellularLocation>
</comment>
<keyword evidence="1 4" id="KW-0963">Cytoplasm</keyword>
<reference evidence="7 8" key="1">
    <citation type="journal article" date="2019" name="PLoS Genet.">
        <title>Convergent evolution of linked mating-type loci in basidiomycete fungi.</title>
        <authorList>
            <person name="Sun S."/>
            <person name="Coelho M.A."/>
            <person name="Heitman J."/>
            <person name="Nowrousian M."/>
        </authorList>
    </citation>
    <scope>NUCLEOTIDE SEQUENCE [LARGE SCALE GENOMIC DNA]</scope>
    <source>
        <strain evidence="7 8">CBS 4282</strain>
    </source>
</reference>
<evidence type="ECO:0000256" key="2">
    <source>
        <dbReference type="ARBA" id="ARBA00022701"/>
    </source>
</evidence>
<protein>
    <recommendedName>
        <fullName evidence="4">Spindle pole body component</fullName>
    </recommendedName>
</protein>
<evidence type="ECO:0000256" key="4">
    <source>
        <dbReference type="RuleBase" id="RU363050"/>
    </source>
</evidence>
<dbReference type="PANTHER" id="PTHR19302:SF13">
    <property type="entry name" value="GAMMA-TUBULIN COMPLEX COMPONENT 2"/>
    <property type="match status" value="1"/>
</dbReference>
<evidence type="ECO:0000256" key="5">
    <source>
        <dbReference type="SAM" id="MobiDB-lite"/>
    </source>
</evidence>
<keyword evidence="2 4" id="KW-0493">Microtubule</keyword>
<name>A0A7D8Z3V5_VANHU</name>
<dbReference type="GO" id="GO:0051321">
    <property type="term" value="P:meiotic cell cycle"/>
    <property type="evidence" value="ECO:0007669"/>
    <property type="project" value="TreeGrafter"/>
</dbReference>
<feature type="region of interest" description="Disordered" evidence="5">
    <location>
        <begin position="66"/>
        <end position="143"/>
    </location>
</feature>
<comment type="similarity">
    <text evidence="4">Belongs to the TUBGCP family.</text>
</comment>
<feature type="compositionally biased region" description="Basic and acidic residues" evidence="5">
    <location>
        <begin position="120"/>
        <end position="143"/>
    </location>
</feature>
<feature type="region of interest" description="Disordered" evidence="5">
    <location>
        <begin position="1"/>
        <end position="33"/>
    </location>
</feature>
<feature type="compositionally biased region" description="Basic and acidic residues" evidence="5">
    <location>
        <begin position="84"/>
        <end position="94"/>
    </location>
</feature>
<evidence type="ECO:0000256" key="1">
    <source>
        <dbReference type="ARBA" id="ARBA00022490"/>
    </source>
</evidence>
<dbReference type="GO" id="GO:0005874">
    <property type="term" value="C:microtubule"/>
    <property type="evidence" value="ECO:0007669"/>
    <property type="project" value="UniProtKB-KW"/>
</dbReference>
<dbReference type="InterPro" id="IPR007259">
    <property type="entry name" value="GCP"/>
</dbReference>
<dbReference type="AlphaFoldDB" id="A0A7D8Z3V5"/>
<dbReference type="GO" id="GO:0000930">
    <property type="term" value="C:gamma-tubulin complex"/>
    <property type="evidence" value="ECO:0007669"/>
    <property type="project" value="TreeGrafter"/>
</dbReference>
<comment type="caution">
    <text evidence="7">The sequence shown here is derived from an EMBL/GenBank/DDBJ whole genome shotgun (WGS) entry which is preliminary data.</text>
</comment>
<accession>A0A7D8Z3V5</accession>
<dbReference type="GO" id="GO:0051011">
    <property type="term" value="F:microtubule minus-end binding"/>
    <property type="evidence" value="ECO:0007669"/>
    <property type="project" value="TreeGrafter"/>
</dbReference>
<organism evidence="7 8">
    <name type="scientific">Vanrija humicola</name>
    <name type="common">Yeast</name>
    <name type="synonym">Cryptococcus humicola</name>
    <dbReference type="NCBI Taxonomy" id="5417"/>
    <lineage>
        <taxon>Eukaryota</taxon>
        <taxon>Fungi</taxon>
        <taxon>Dikarya</taxon>
        <taxon>Basidiomycota</taxon>
        <taxon>Agaricomycotina</taxon>
        <taxon>Tremellomycetes</taxon>
        <taxon>Trichosporonales</taxon>
        <taxon>Trichosporonaceae</taxon>
        <taxon>Vanrija</taxon>
    </lineage>
</organism>
<keyword evidence="8" id="KW-1185">Reference proteome</keyword>
<feature type="compositionally biased region" description="Basic and acidic residues" evidence="5">
    <location>
        <begin position="66"/>
        <end position="76"/>
    </location>
</feature>
<dbReference type="GO" id="GO:0031122">
    <property type="term" value="P:cytoplasmic microtubule organization"/>
    <property type="evidence" value="ECO:0007669"/>
    <property type="project" value="TreeGrafter"/>
</dbReference>
<evidence type="ECO:0000313" key="8">
    <source>
        <dbReference type="Proteomes" id="UP000473826"/>
    </source>
</evidence>
<dbReference type="GO" id="GO:0043015">
    <property type="term" value="F:gamma-tubulin binding"/>
    <property type="evidence" value="ECO:0007669"/>
    <property type="project" value="InterPro"/>
</dbReference>
<dbReference type="GO" id="GO:0044732">
    <property type="term" value="C:mitotic spindle pole body"/>
    <property type="evidence" value="ECO:0007669"/>
    <property type="project" value="TreeGrafter"/>
</dbReference>
<proteinExistence type="inferred from homology"/>
<dbReference type="GO" id="GO:0000278">
    <property type="term" value="P:mitotic cell cycle"/>
    <property type="evidence" value="ECO:0007669"/>
    <property type="project" value="TreeGrafter"/>
</dbReference>
<dbReference type="EMBL" id="QKWK01000002">
    <property type="protein sequence ID" value="TXT13790.1"/>
    <property type="molecule type" value="Genomic_DNA"/>
</dbReference>
<dbReference type="GO" id="GO:0051225">
    <property type="term" value="P:spindle assembly"/>
    <property type="evidence" value="ECO:0007669"/>
    <property type="project" value="TreeGrafter"/>
</dbReference>